<dbReference type="PANTHER" id="PTHR33087:SF40">
    <property type="entry name" value="GENOME ASSEMBLY, CHROMOSOME: II"/>
    <property type="match status" value="1"/>
</dbReference>
<protein>
    <recommendedName>
        <fullName evidence="3">DUF4283 domain-containing protein</fullName>
    </recommendedName>
</protein>
<dbReference type="PANTHER" id="PTHR33087">
    <property type="entry name" value="OS07G0539200 PROTEIN"/>
    <property type="match status" value="1"/>
</dbReference>
<feature type="compositionally biased region" description="Low complexity" evidence="1">
    <location>
        <begin position="227"/>
        <end position="242"/>
    </location>
</feature>
<reference evidence="2" key="1">
    <citation type="submission" date="2015-06" db="UniProtKB">
        <authorList>
            <consortium name="EnsemblPlants"/>
        </authorList>
    </citation>
    <scope>IDENTIFICATION</scope>
</reference>
<proteinExistence type="predicted"/>
<dbReference type="EnsemblPlants" id="EMT31799">
    <property type="protein sequence ID" value="EMT31799"/>
    <property type="gene ID" value="F775_00537"/>
</dbReference>
<dbReference type="AlphaFoldDB" id="M8CBT4"/>
<accession>M8CBT4</accession>
<evidence type="ECO:0000313" key="2">
    <source>
        <dbReference type="EnsemblPlants" id="EMT31799"/>
    </source>
</evidence>
<evidence type="ECO:0008006" key="3">
    <source>
        <dbReference type="Google" id="ProtNLM"/>
    </source>
</evidence>
<feature type="region of interest" description="Disordered" evidence="1">
    <location>
        <begin position="223"/>
        <end position="254"/>
    </location>
</feature>
<dbReference type="InterPro" id="IPR053253">
    <property type="entry name" value="Sex_diff_modulator"/>
</dbReference>
<organism evidence="2">
    <name type="scientific">Aegilops tauschii</name>
    <name type="common">Tausch's goatgrass</name>
    <name type="synonym">Aegilops squarrosa</name>
    <dbReference type="NCBI Taxonomy" id="37682"/>
    <lineage>
        <taxon>Eukaryota</taxon>
        <taxon>Viridiplantae</taxon>
        <taxon>Streptophyta</taxon>
        <taxon>Embryophyta</taxon>
        <taxon>Tracheophyta</taxon>
        <taxon>Spermatophyta</taxon>
        <taxon>Magnoliopsida</taxon>
        <taxon>Liliopsida</taxon>
        <taxon>Poales</taxon>
        <taxon>Poaceae</taxon>
        <taxon>BOP clade</taxon>
        <taxon>Pooideae</taxon>
        <taxon>Triticodae</taxon>
        <taxon>Triticeae</taxon>
        <taxon>Triticinae</taxon>
        <taxon>Aegilops</taxon>
    </lineage>
</organism>
<evidence type="ECO:0000256" key="1">
    <source>
        <dbReference type="SAM" id="MobiDB-lite"/>
    </source>
</evidence>
<sequence length="254" mass="28481">MEAPAADASSRRGLVGATARRSFTQAEAERRLCRNGVIAVLLGTCPVLELVDVKRGMAIWFKVNEDAIKASIRVTGEYFLVLDDAQVRHEALRIQGLLHLGRVSFSQSPWSRFRRATVAKMRYKVHVCLEGVPEHGWDVETVTPLFDRSNIIEGMDPEDETGCLRLWVWMDDVTTLRTRGQLQMEEPREVDSPNMDYPELGMFEEVPPRHNVLIHLDRVVDFSPRPDSSSGSHDSGGSDISGLPLMCPLSRLGQ</sequence>
<name>M8CBT4_AEGTA</name>